<feature type="transmembrane region" description="Helical" evidence="1">
    <location>
        <begin position="68"/>
        <end position="85"/>
    </location>
</feature>
<sequence>MIQGNYQFYKKLIYFLNRLKLVFYQYDDEGFSVEEKEYIGKIKRVNPYGLFVLIFGGISFAFGPRFVFFPMLTLTIAILTIGNIDKEKEDNPWTFILGIILSFIGLYMYIAGAGHNLTL</sequence>
<dbReference type="AlphaFoldDB" id="A0A370GUF2"/>
<dbReference type="EMBL" id="QQAY01000002">
    <property type="protein sequence ID" value="RDI45563.1"/>
    <property type="molecule type" value="Genomic_DNA"/>
</dbReference>
<comment type="caution">
    <text evidence="2">The sequence shown here is derived from an EMBL/GenBank/DDBJ whole genome shotgun (WGS) entry which is preliminary data.</text>
</comment>
<feature type="transmembrane region" description="Helical" evidence="1">
    <location>
        <begin position="45"/>
        <end position="62"/>
    </location>
</feature>
<protein>
    <recommendedName>
        <fullName evidence="4">Cell division protein FtsK</fullName>
    </recommendedName>
</protein>
<keyword evidence="1" id="KW-0812">Transmembrane</keyword>
<evidence type="ECO:0008006" key="4">
    <source>
        <dbReference type="Google" id="ProtNLM"/>
    </source>
</evidence>
<evidence type="ECO:0000256" key="1">
    <source>
        <dbReference type="SAM" id="Phobius"/>
    </source>
</evidence>
<organism evidence="2 3">
    <name type="scientific">Falsibacillus pallidus</name>
    <dbReference type="NCBI Taxonomy" id="493781"/>
    <lineage>
        <taxon>Bacteria</taxon>
        <taxon>Bacillati</taxon>
        <taxon>Bacillota</taxon>
        <taxon>Bacilli</taxon>
        <taxon>Bacillales</taxon>
        <taxon>Bacillaceae</taxon>
        <taxon>Falsibacillus</taxon>
    </lineage>
</organism>
<evidence type="ECO:0000313" key="3">
    <source>
        <dbReference type="Proteomes" id="UP000255326"/>
    </source>
</evidence>
<name>A0A370GUF2_9BACI</name>
<keyword evidence="1" id="KW-1133">Transmembrane helix</keyword>
<keyword evidence="3" id="KW-1185">Reference proteome</keyword>
<gene>
    <name evidence="2" type="ORF">DFR59_102191</name>
</gene>
<dbReference type="Proteomes" id="UP000255326">
    <property type="component" value="Unassembled WGS sequence"/>
</dbReference>
<feature type="transmembrane region" description="Helical" evidence="1">
    <location>
        <begin position="92"/>
        <end position="110"/>
    </location>
</feature>
<dbReference type="OrthoDB" id="2866458at2"/>
<dbReference type="RefSeq" id="WP_114744411.1">
    <property type="nucleotide sequence ID" value="NZ_QQAY01000002.1"/>
</dbReference>
<keyword evidence="1" id="KW-0472">Membrane</keyword>
<evidence type="ECO:0000313" key="2">
    <source>
        <dbReference type="EMBL" id="RDI45563.1"/>
    </source>
</evidence>
<accession>A0A370GUF2</accession>
<proteinExistence type="predicted"/>
<reference evidence="2 3" key="1">
    <citation type="submission" date="2018-07" db="EMBL/GenBank/DDBJ databases">
        <title>Genomic Encyclopedia of Type Strains, Phase IV (KMG-IV): sequencing the most valuable type-strain genomes for metagenomic binning, comparative biology and taxonomic classification.</title>
        <authorList>
            <person name="Goeker M."/>
        </authorList>
    </citation>
    <scope>NUCLEOTIDE SEQUENCE [LARGE SCALE GENOMIC DNA]</scope>
    <source>
        <strain evidence="2 3">DSM 25281</strain>
    </source>
</reference>